<dbReference type="Proteomes" id="UP001500368">
    <property type="component" value="Unassembled WGS sequence"/>
</dbReference>
<organism evidence="2 3">
    <name type="scientific">Nesterenkonia rhizosphaerae</name>
    <dbReference type="NCBI Taxonomy" id="1348272"/>
    <lineage>
        <taxon>Bacteria</taxon>
        <taxon>Bacillati</taxon>
        <taxon>Actinomycetota</taxon>
        <taxon>Actinomycetes</taxon>
        <taxon>Micrococcales</taxon>
        <taxon>Micrococcaceae</taxon>
        <taxon>Nesterenkonia</taxon>
    </lineage>
</organism>
<feature type="transmembrane region" description="Helical" evidence="1">
    <location>
        <begin position="81"/>
        <end position="102"/>
    </location>
</feature>
<keyword evidence="3" id="KW-1185">Reference proteome</keyword>
<name>A0ABP9FVZ0_9MICC</name>
<evidence type="ECO:0000313" key="2">
    <source>
        <dbReference type="EMBL" id="GAA4919721.1"/>
    </source>
</evidence>
<keyword evidence="1" id="KW-0472">Membrane</keyword>
<dbReference type="Pfam" id="PF13787">
    <property type="entry name" value="HXXEE"/>
    <property type="match status" value="1"/>
</dbReference>
<protein>
    <recommendedName>
        <fullName evidence="4">HXXEE domain-containing protein</fullName>
    </recommendedName>
</protein>
<feature type="transmembrane region" description="Helical" evidence="1">
    <location>
        <begin position="108"/>
        <end position="127"/>
    </location>
</feature>
<keyword evidence="1" id="KW-0812">Transmembrane</keyword>
<evidence type="ECO:0000313" key="3">
    <source>
        <dbReference type="Proteomes" id="UP001500368"/>
    </source>
</evidence>
<comment type="caution">
    <text evidence="2">The sequence shown here is derived from an EMBL/GenBank/DDBJ whole genome shotgun (WGS) entry which is preliminary data.</text>
</comment>
<proteinExistence type="predicted"/>
<keyword evidence="1" id="KW-1133">Transmembrane helix</keyword>
<sequence>MRLQARELLWLALLATVLVHNTEELIGDLPGWNQQHQLIPGPLLNDPALFGAAVVALSVLGVLVTWIAVRQRPEWSTPALATVAVVMLLNALSHLAFSMVSASYTPGMLTAAALVLPVSVLTVGWLYRGRSRGRHSAGSPQGNTAPSPC</sequence>
<accession>A0ABP9FVZ0</accession>
<dbReference type="InterPro" id="IPR025671">
    <property type="entry name" value="HXXEE"/>
</dbReference>
<reference evidence="3" key="1">
    <citation type="journal article" date="2019" name="Int. J. Syst. Evol. Microbiol.">
        <title>The Global Catalogue of Microorganisms (GCM) 10K type strain sequencing project: providing services to taxonomists for standard genome sequencing and annotation.</title>
        <authorList>
            <consortium name="The Broad Institute Genomics Platform"/>
            <consortium name="The Broad Institute Genome Sequencing Center for Infectious Disease"/>
            <person name="Wu L."/>
            <person name="Ma J."/>
        </authorList>
    </citation>
    <scope>NUCLEOTIDE SEQUENCE [LARGE SCALE GENOMIC DNA]</scope>
    <source>
        <strain evidence="3">JCM 19129</strain>
    </source>
</reference>
<feature type="transmembrane region" description="Helical" evidence="1">
    <location>
        <begin position="48"/>
        <end position="69"/>
    </location>
</feature>
<dbReference type="EMBL" id="BAABLW010000007">
    <property type="protein sequence ID" value="GAA4919721.1"/>
    <property type="molecule type" value="Genomic_DNA"/>
</dbReference>
<dbReference type="RefSeq" id="WP_345477406.1">
    <property type="nucleotide sequence ID" value="NZ_BAABLW010000007.1"/>
</dbReference>
<evidence type="ECO:0008006" key="4">
    <source>
        <dbReference type="Google" id="ProtNLM"/>
    </source>
</evidence>
<evidence type="ECO:0000256" key="1">
    <source>
        <dbReference type="SAM" id="Phobius"/>
    </source>
</evidence>
<gene>
    <name evidence="2" type="ORF">GCM10025790_14630</name>
</gene>